<evidence type="ECO:0000313" key="1">
    <source>
        <dbReference type="EMBL" id="KAH3661010.1"/>
    </source>
</evidence>
<name>A0A9P8T0M0_9ASCO</name>
<evidence type="ECO:0000313" key="2">
    <source>
        <dbReference type="Proteomes" id="UP000788993"/>
    </source>
</evidence>
<dbReference type="Proteomes" id="UP000788993">
    <property type="component" value="Unassembled WGS sequence"/>
</dbReference>
<comment type="caution">
    <text evidence="1">The sequence shown here is derived from an EMBL/GenBank/DDBJ whole genome shotgun (WGS) entry which is preliminary data.</text>
</comment>
<proteinExistence type="predicted"/>
<keyword evidence="2" id="KW-1185">Reference proteome</keyword>
<protein>
    <submittedName>
        <fullName evidence="1">Uncharacterized protein</fullName>
    </submittedName>
</protein>
<dbReference type="EMBL" id="JAEUBD010001468">
    <property type="protein sequence ID" value="KAH3661010.1"/>
    <property type="molecule type" value="Genomic_DNA"/>
</dbReference>
<gene>
    <name evidence="1" type="ORF">OGATHE_005342</name>
</gene>
<organism evidence="1 2">
    <name type="scientific">Ogataea polymorpha</name>
    <dbReference type="NCBI Taxonomy" id="460523"/>
    <lineage>
        <taxon>Eukaryota</taxon>
        <taxon>Fungi</taxon>
        <taxon>Dikarya</taxon>
        <taxon>Ascomycota</taxon>
        <taxon>Saccharomycotina</taxon>
        <taxon>Pichiomycetes</taxon>
        <taxon>Pichiales</taxon>
        <taxon>Pichiaceae</taxon>
        <taxon>Ogataea</taxon>
    </lineage>
</organism>
<sequence length="107" mass="11856">MEFARKQYSLIQASSVSSENPSAMSLENLSLKVLISTSPIVWKYSGSIPKIRECSLPRLSKDSFIRLRSSNVDMATLITPAKADAWCLIEGISFSIKGSRAMKFSYS</sequence>
<accession>A0A9P8T0M0</accession>
<reference evidence="1" key="2">
    <citation type="submission" date="2021-01" db="EMBL/GenBank/DDBJ databases">
        <authorList>
            <person name="Schikora-Tamarit M.A."/>
        </authorList>
    </citation>
    <scope>NUCLEOTIDE SEQUENCE</scope>
    <source>
        <strain evidence="1">NCAIM Y.01608</strain>
    </source>
</reference>
<reference evidence="1" key="1">
    <citation type="journal article" date="2021" name="Open Biol.">
        <title>Shared evolutionary footprints suggest mitochondrial oxidative damage underlies multiple complex I losses in fungi.</title>
        <authorList>
            <person name="Schikora-Tamarit M.A."/>
            <person name="Marcet-Houben M."/>
            <person name="Nosek J."/>
            <person name="Gabaldon T."/>
        </authorList>
    </citation>
    <scope>NUCLEOTIDE SEQUENCE</scope>
    <source>
        <strain evidence="1">NCAIM Y.01608</strain>
    </source>
</reference>
<dbReference type="AlphaFoldDB" id="A0A9P8T0M0"/>